<dbReference type="SUPFAM" id="SSF52096">
    <property type="entry name" value="ClpP/crotonase"/>
    <property type="match status" value="1"/>
</dbReference>
<dbReference type="EMBL" id="JARKIE010000114">
    <property type="protein sequence ID" value="KAJ7681777.1"/>
    <property type="molecule type" value="Genomic_DNA"/>
</dbReference>
<dbReference type="InterPro" id="IPR032259">
    <property type="entry name" value="HIBYL-CoA-H"/>
</dbReference>
<dbReference type="PANTHER" id="PTHR43176">
    <property type="entry name" value="3-HYDROXYISOBUTYRYL-COA HYDROLASE-RELATED"/>
    <property type="match status" value="1"/>
</dbReference>
<dbReference type="PANTHER" id="PTHR43176:SF3">
    <property type="entry name" value="3-HYDROXYISOBUTYRYL-COA HYDROLASE, MITOCHONDRIAL"/>
    <property type="match status" value="1"/>
</dbReference>
<dbReference type="EC" id="3.1.2.4" evidence="2"/>
<dbReference type="CDD" id="cd06558">
    <property type="entry name" value="crotonase-like"/>
    <property type="match status" value="1"/>
</dbReference>
<evidence type="ECO:0000313" key="6">
    <source>
        <dbReference type="Proteomes" id="UP001221757"/>
    </source>
</evidence>
<name>A0AAD7D6S5_MYCRO</name>
<comment type="catalytic activity">
    <reaction evidence="1">
        <text>3-hydroxy-2-methylpropanoyl-CoA + H2O = 3-hydroxy-2-methylpropanoate + CoA + H(+)</text>
        <dbReference type="Rhea" id="RHEA:20888"/>
        <dbReference type="ChEBI" id="CHEBI:11805"/>
        <dbReference type="ChEBI" id="CHEBI:15377"/>
        <dbReference type="ChEBI" id="CHEBI:15378"/>
        <dbReference type="ChEBI" id="CHEBI:57287"/>
        <dbReference type="ChEBI" id="CHEBI:57340"/>
        <dbReference type="EC" id="3.1.2.4"/>
    </reaction>
</comment>
<sequence length="497" mass="55035">MLAASTRFMSRVSAANRTRAIAKQMSGVAGTKPPSDAEAEPVVRFESTLALRTFTLNRPRKLNALNGEMLNLLRPKIEEWNNAELCNVITGAGSGRAFCAGGDVESVIKYAADEKTRHKALDFFKREFDLDLLLASLRKPYVAILDGLTMGGGVGLAAGAPFRVATENTVFSMPETNIGYCPDVGSSYFMSRLDGELGTYLALTSDTLKGRAVFDHGFATHYLPARRIPILLDRLSNLETSDRMSIDRTLEELSSELEQEEPRPPFIDEKRVAIDRAFGFNRVERIVAELKLLSAEGDPTIREWASQTLQTLHHRSPTSLKVALRAIRLGKTQTLTEALNMELKIATAFCNGASPDFATGVTAVLVTKSKERPEWSPSTLGEVTEEIVDRFFSRHSKFLKDTPTIGDITLGEETRGASERGYLKYTLPTENDIRDVIIGADPASGDMGYTLEDLLEYFRDSLGAKSGVDEKILEVVRRKTTVVDNDDGNFVWLRWKH</sequence>
<reference evidence="5" key="1">
    <citation type="submission" date="2023-03" db="EMBL/GenBank/DDBJ databases">
        <title>Massive genome expansion in bonnet fungi (Mycena s.s.) driven by repeated elements and novel gene families across ecological guilds.</title>
        <authorList>
            <consortium name="Lawrence Berkeley National Laboratory"/>
            <person name="Harder C.B."/>
            <person name="Miyauchi S."/>
            <person name="Viragh M."/>
            <person name="Kuo A."/>
            <person name="Thoen E."/>
            <person name="Andreopoulos B."/>
            <person name="Lu D."/>
            <person name="Skrede I."/>
            <person name="Drula E."/>
            <person name="Henrissat B."/>
            <person name="Morin E."/>
            <person name="Kohler A."/>
            <person name="Barry K."/>
            <person name="LaButti K."/>
            <person name="Morin E."/>
            <person name="Salamov A."/>
            <person name="Lipzen A."/>
            <person name="Mereny Z."/>
            <person name="Hegedus B."/>
            <person name="Baldrian P."/>
            <person name="Stursova M."/>
            <person name="Weitz H."/>
            <person name="Taylor A."/>
            <person name="Grigoriev I.V."/>
            <person name="Nagy L.G."/>
            <person name="Martin F."/>
            <person name="Kauserud H."/>
        </authorList>
    </citation>
    <scope>NUCLEOTIDE SEQUENCE</scope>
    <source>
        <strain evidence="5">CBHHK067</strain>
    </source>
</reference>
<evidence type="ECO:0000256" key="1">
    <source>
        <dbReference type="ARBA" id="ARBA00001709"/>
    </source>
</evidence>
<dbReference type="Proteomes" id="UP001221757">
    <property type="component" value="Unassembled WGS sequence"/>
</dbReference>
<dbReference type="GO" id="GO:0005739">
    <property type="term" value="C:mitochondrion"/>
    <property type="evidence" value="ECO:0007669"/>
    <property type="project" value="TreeGrafter"/>
</dbReference>
<dbReference type="InterPro" id="IPR045004">
    <property type="entry name" value="ECH_dom"/>
</dbReference>
<keyword evidence="3 5" id="KW-0378">Hydrolase</keyword>
<dbReference type="InterPro" id="IPR029045">
    <property type="entry name" value="ClpP/crotonase-like_dom_sf"/>
</dbReference>
<evidence type="ECO:0000256" key="3">
    <source>
        <dbReference type="ARBA" id="ARBA00022801"/>
    </source>
</evidence>
<dbReference type="NCBIfam" id="NF004127">
    <property type="entry name" value="PRK05617.1"/>
    <property type="match status" value="1"/>
</dbReference>
<proteinExistence type="predicted"/>
<dbReference type="Pfam" id="PF16113">
    <property type="entry name" value="ECH_2"/>
    <property type="match status" value="1"/>
</dbReference>
<protein>
    <recommendedName>
        <fullName evidence="2">3-hydroxyisobutyryl-CoA hydrolase</fullName>
        <ecNumber evidence="2">3.1.2.4</ecNumber>
    </recommendedName>
</protein>
<dbReference type="GO" id="GO:0006574">
    <property type="term" value="P:L-valine catabolic process"/>
    <property type="evidence" value="ECO:0007669"/>
    <property type="project" value="TreeGrafter"/>
</dbReference>
<dbReference type="AlphaFoldDB" id="A0AAD7D6S5"/>
<feature type="domain" description="Enoyl-CoA hydratase/isomerase" evidence="4">
    <location>
        <begin position="52"/>
        <end position="392"/>
    </location>
</feature>
<evidence type="ECO:0000259" key="4">
    <source>
        <dbReference type="Pfam" id="PF16113"/>
    </source>
</evidence>
<gene>
    <name evidence="5" type="ORF">B0H17DRAFT_1075677</name>
</gene>
<comment type="caution">
    <text evidence="5">The sequence shown here is derived from an EMBL/GenBank/DDBJ whole genome shotgun (WGS) entry which is preliminary data.</text>
</comment>
<evidence type="ECO:0000313" key="5">
    <source>
        <dbReference type="EMBL" id="KAJ7681777.1"/>
    </source>
</evidence>
<accession>A0AAD7D6S5</accession>
<evidence type="ECO:0000256" key="2">
    <source>
        <dbReference type="ARBA" id="ARBA00011915"/>
    </source>
</evidence>
<keyword evidence="6" id="KW-1185">Reference proteome</keyword>
<organism evidence="5 6">
    <name type="scientific">Mycena rosella</name>
    <name type="common">Pink bonnet</name>
    <name type="synonym">Agaricus rosellus</name>
    <dbReference type="NCBI Taxonomy" id="1033263"/>
    <lineage>
        <taxon>Eukaryota</taxon>
        <taxon>Fungi</taxon>
        <taxon>Dikarya</taxon>
        <taxon>Basidiomycota</taxon>
        <taxon>Agaricomycotina</taxon>
        <taxon>Agaricomycetes</taxon>
        <taxon>Agaricomycetidae</taxon>
        <taxon>Agaricales</taxon>
        <taxon>Marasmiineae</taxon>
        <taxon>Mycenaceae</taxon>
        <taxon>Mycena</taxon>
    </lineage>
</organism>
<dbReference type="GO" id="GO:0003860">
    <property type="term" value="F:3-hydroxyisobutyryl-CoA hydrolase activity"/>
    <property type="evidence" value="ECO:0007669"/>
    <property type="project" value="UniProtKB-EC"/>
</dbReference>
<dbReference type="Gene3D" id="3.90.226.10">
    <property type="entry name" value="2-enoyl-CoA Hydratase, Chain A, domain 1"/>
    <property type="match status" value="1"/>
</dbReference>